<reference evidence="7" key="1">
    <citation type="submission" date="2023-06" db="EMBL/GenBank/DDBJ databases">
        <title>Cytophagales bacterium Strain LB-30, isolated from soil.</title>
        <authorList>
            <person name="Liu B."/>
        </authorList>
    </citation>
    <scope>NUCLEOTIDE SEQUENCE</scope>
    <source>
        <strain evidence="7">LB-30</strain>
    </source>
</reference>
<dbReference type="InterPro" id="IPR026341">
    <property type="entry name" value="T9SS_type_B"/>
</dbReference>
<keyword evidence="1 4" id="KW-0732">Signal</keyword>
<organism evidence="7 8">
    <name type="scientific">Shiella aurantiaca</name>
    <dbReference type="NCBI Taxonomy" id="3058365"/>
    <lineage>
        <taxon>Bacteria</taxon>
        <taxon>Pseudomonadati</taxon>
        <taxon>Bacteroidota</taxon>
        <taxon>Cytophagia</taxon>
        <taxon>Cytophagales</taxon>
        <taxon>Shiellaceae</taxon>
        <taxon>Shiella</taxon>
    </lineage>
</organism>
<feature type="domain" description="Ig-like" evidence="6">
    <location>
        <begin position="666"/>
        <end position="748"/>
    </location>
</feature>
<dbReference type="PROSITE" id="PS50835">
    <property type="entry name" value="IG_LIKE"/>
    <property type="match status" value="2"/>
</dbReference>
<comment type="caution">
    <text evidence="7">The sequence shown here is derived from an EMBL/GenBank/DDBJ whole genome shotgun (WGS) entry which is preliminary data.</text>
</comment>
<evidence type="ECO:0000256" key="3">
    <source>
        <dbReference type="ARBA" id="ARBA00023180"/>
    </source>
</evidence>
<dbReference type="InterPro" id="IPR014756">
    <property type="entry name" value="Ig_E-set"/>
</dbReference>
<dbReference type="Pfam" id="PF13585">
    <property type="entry name" value="CHU_C"/>
    <property type="match status" value="1"/>
</dbReference>
<dbReference type="CDD" id="cd00146">
    <property type="entry name" value="PKD"/>
    <property type="match status" value="1"/>
</dbReference>
<evidence type="ECO:0000313" key="8">
    <source>
        <dbReference type="Proteomes" id="UP001168552"/>
    </source>
</evidence>
<sequence>MNKHIFFILIGLLCFSNTLLAQAPIVTGLSTQSAAVTEEIVINGSNFGTNLANIQVWFGAAKGTITSLDNYLIRVQVPIGATYDNIAVINTTTGLVGYSSQRFYPSYSGEEYLANSGVDLEISSTSNFFDIVSSDLDQDGLPDLILTKDESNATDITILKNQSTPDNLQFTTINQSLLPVLQFNSPTTKVVAGDIDGNGKPDLLISKGGTPRNAILILENTTVGGNISFTRKTNLNLPNNQDNAIEVKLRDLDGDGKPDLLVSNSNNNGRMYIFQNTSSVNSPSFNTTPITLTITGLSQNTSSGLDVADLNNDGRPEIIVSPFVERNIAFFENESIPGQISFKANQLITTSGSVDNLRIADINDDGKKDLIFTQVANNVVSVMRNLTNEGEAVSFVDTPFNAGAAGNPSGLEIGDVNGDGKIDLVVSKLSSTTLNVFINNTTKGSNTISFESKNLTISNFSWNVNVGDLDADGKPDFAITSFRKDGSNNFTSRKLEIVRNISCYTPKIITDTGEDNIVLCAGQTKTLKIAKSVNVNYTWYKEGEGAPIKVASGADNTLTITSGGEYYVVAESENSACSEESNHIIVEQLPESGPTASIPSNSGPVCEGNDIQLNATTVSGASYLWEGPNGYTSEEQNPLLTAVSAEQAGIYHLTTKVGDCLSQVQETIVEIESLPSLYINSSAALLQCAGGSTLLTVTSYTGYAFQWLKDGEEIANATSNSLTVSSTGDYTVEVTNTLSENTCAKLVGPVEVIILNDLQAAFTPSGTCVGTTTSFSNTTEVIEGQNISYAWEFGDGATSDEANPSHDYAAAGSYQVELTVTYTDAGCSDTEIQTVVINEGIVPEIALDGEIFTSEFIEICPDDNRLISIVNVDDYTSISWVINNSNQPATTPTLSVATLGTYALTLTDINGCVKTYTYTAEAAEVPTLTGPPNNTVQLILGNSVTIPVITTPNPFEGLSFLWTPSEGLNDATVISPTASPTANTTYTLTATTLDGCEVNLSVLVEVIPGDNIVAPKFYSPNGDGQNDTWVIPAVDLYSECTLTIYDRNGRKVFEQKGYNNDWDGTANGKELAPGTYYFLMNCPDKKPAAGNVLLVR</sequence>
<dbReference type="EMBL" id="JAUHJS010000001">
    <property type="protein sequence ID" value="MDN4163979.1"/>
    <property type="molecule type" value="Genomic_DNA"/>
</dbReference>
<dbReference type="InterPro" id="IPR044023">
    <property type="entry name" value="Ig_7"/>
</dbReference>
<dbReference type="Proteomes" id="UP001168552">
    <property type="component" value="Unassembled WGS sequence"/>
</dbReference>
<dbReference type="SUPFAM" id="SSF48726">
    <property type="entry name" value="Immunoglobulin"/>
    <property type="match status" value="1"/>
</dbReference>
<dbReference type="Pfam" id="PF01833">
    <property type="entry name" value="TIG"/>
    <property type="match status" value="1"/>
</dbReference>
<evidence type="ECO:0000256" key="1">
    <source>
        <dbReference type="ARBA" id="ARBA00022729"/>
    </source>
</evidence>
<feature type="chain" id="PRO_5045490132" evidence="4">
    <location>
        <begin position="22"/>
        <end position="1096"/>
    </location>
</feature>
<evidence type="ECO:0000259" key="6">
    <source>
        <dbReference type="PROSITE" id="PS50835"/>
    </source>
</evidence>
<dbReference type="PROSITE" id="PS50093">
    <property type="entry name" value="PKD"/>
    <property type="match status" value="1"/>
</dbReference>
<dbReference type="InterPro" id="IPR007110">
    <property type="entry name" value="Ig-like_dom"/>
</dbReference>
<dbReference type="InterPro" id="IPR013517">
    <property type="entry name" value="FG-GAP"/>
</dbReference>
<dbReference type="PANTHER" id="PTHR46580:SF4">
    <property type="entry name" value="ATP_GTP-BINDING PROTEIN"/>
    <property type="match status" value="1"/>
</dbReference>
<keyword evidence="8" id="KW-1185">Reference proteome</keyword>
<dbReference type="InterPro" id="IPR022409">
    <property type="entry name" value="PKD/Chitinase_dom"/>
</dbReference>
<dbReference type="SUPFAM" id="SSF49299">
    <property type="entry name" value="PKD domain"/>
    <property type="match status" value="1"/>
</dbReference>
<dbReference type="InterPro" id="IPR035986">
    <property type="entry name" value="PKD_dom_sf"/>
</dbReference>
<name>A0ABT8F0Z8_9BACT</name>
<keyword evidence="2" id="KW-0677">Repeat</keyword>
<dbReference type="Gene3D" id="2.60.40.10">
    <property type="entry name" value="Immunoglobulins"/>
    <property type="match status" value="4"/>
</dbReference>
<evidence type="ECO:0000259" key="5">
    <source>
        <dbReference type="PROSITE" id="PS50093"/>
    </source>
</evidence>
<dbReference type="InterPro" id="IPR013519">
    <property type="entry name" value="Int_alpha_beta-p"/>
</dbReference>
<gene>
    <name evidence="7" type="ORF">QWY31_00620</name>
</gene>
<protein>
    <submittedName>
        <fullName evidence="7">FG-GAP-like repeat-containing protein</fullName>
    </submittedName>
</protein>
<dbReference type="PANTHER" id="PTHR46580">
    <property type="entry name" value="SENSOR KINASE-RELATED"/>
    <property type="match status" value="1"/>
</dbReference>
<evidence type="ECO:0000256" key="2">
    <source>
        <dbReference type="ARBA" id="ARBA00022737"/>
    </source>
</evidence>
<dbReference type="InterPro" id="IPR000601">
    <property type="entry name" value="PKD_dom"/>
</dbReference>
<evidence type="ECO:0000313" key="7">
    <source>
        <dbReference type="EMBL" id="MDN4163979.1"/>
    </source>
</evidence>
<dbReference type="SMART" id="SM00191">
    <property type="entry name" value="Int_alpha"/>
    <property type="match status" value="2"/>
</dbReference>
<proteinExistence type="predicted"/>
<dbReference type="NCBIfam" id="TIGR04131">
    <property type="entry name" value="Bac_Flav_CTERM"/>
    <property type="match status" value="1"/>
</dbReference>
<dbReference type="Pfam" id="PF13517">
    <property type="entry name" value="FG-GAP_3"/>
    <property type="match status" value="3"/>
</dbReference>
<keyword evidence="3" id="KW-0325">Glycoprotein</keyword>
<evidence type="ECO:0000256" key="4">
    <source>
        <dbReference type="SAM" id="SignalP"/>
    </source>
</evidence>
<feature type="signal peptide" evidence="4">
    <location>
        <begin position="1"/>
        <end position="21"/>
    </location>
</feature>
<dbReference type="InterPro" id="IPR013783">
    <property type="entry name" value="Ig-like_fold"/>
</dbReference>
<dbReference type="InterPro" id="IPR002909">
    <property type="entry name" value="IPT_dom"/>
</dbReference>
<feature type="domain" description="Ig-like" evidence="6">
    <location>
        <begin position="475"/>
        <end position="585"/>
    </location>
</feature>
<dbReference type="SMART" id="SM00089">
    <property type="entry name" value="PKD"/>
    <property type="match status" value="1"/>
</dbReference>
<dbReference type="RefSeq" id="WP_320002508.1">
    <property type="nucleotide sequence ID" value="NZ_JAUHJS010000001.1"/>
</dbReference>
<dbReference type="InterPro" id="IPR028994">
    <property type="entry name" value="Integrin_alpha_N"/>
</dbReference>
<dbReference type="InterPro" id="IPR036179">
    <property type="entry name" value="Ig-like_dom_sf"/>
</dbReference>
<dbReference type="SUPFAM" id="SSF69318">
    <property type="entry name" value="Integrin alpha N-terminal domain"/>
    <property type="match status" value="1"/>
</dbReference>
<accession>A0ABT8F0Z8</accession>
<feature type="domain" description="PKD" evidence="5">
    <location>
        <begin position="784"/>
        <end position="821"/>
    </location>
</feature>
<dbReference type="Pfam" id="PF18911">
    <property type="entry name" value="PKD_4"/>
    <property type="match status" value="1"/>
</dbReference>
<dbReference type="Gene3D" id="2.130.10.130">
    <property type="entry name" value="Integrin alpha, N-terminal"/>
    <property type="match status" value="2"/>
</dbReference>
<dbReference type="Pfam" id="PF19081">
    <property type="entry name" value="Ig_7"/>
    <property type="match status" value="1"/>
</dbReference>
<dbReference type="SUPFAM" id="SSF81296">
    <property type="entry name" value="E set domains"/>
    <property type="match status" value="1"/>
</dbReference>